<dbReference type="CDD" id="cd13530">
    <property type="entry name" value="PBP2_peptides_like"/>
    <property type="match status" value="1"/>
</dbReference>
<dbReference type="PROSITE" id="PS51257">
    <property type="entry name" value="PROKAR_LIPOPROTEIN"/>
    <property type="match status" value="1"/>
</dbReference>
<proteinExistence type="inferred from homology"/>
<evidence type="ECO:0000313" key="6">
    <source>
        <dbReference type="EMBL" id="TCN20380.1"/>
    </source>
</evidence>
<dbReference type="EMBL" id="SLVU01000028">
    <property type="protein sequence ID" value="TCN20380.1"/>
    <property type="molecule type" value="Genomic_DNA"/>
</dbReference>
<dbReference type="Gene3D" id="3.40.190.10">
    <property type="entry name" value="Periplasmic binding protein-like II"/>
    <property type="match status" value="2"/>
</dbReference>
<protein>
    <submittedName>
        <fullName evidence="6">Polar amino acid transport system substrate-binding protein/arginine/ornithine transport system substrate-binding protein</fullName>
    </submittedName>
</protein>
<reference evidence="6 7" key="1">
    <citation type="submission" date="2019-03" db="EMBL/GenBank/DDBJ databases">
        <title>Genomic Encyclopedia of Type Strains, Phase IV (KMG-V): Genome sequencing to study the core and pangenomes of soil and plant-associated prokaryotes.</title>
        <authorList>
            <person name="Whitman W."/>
        </authorList>
    </citation>
    <scope>NUCLEOTIDE SEQUENCE [LARGE SCALE GENOMIC DNA]</scope>
    <source>
        <strain evidence="6 7">23C40</strain>
    </source>
</reference>
<dbReference type="PROSITE" id="PS01039">
    <property type="entry name" value="SBP_BACTERIAL_3"/>
    <property type="match status" value="1"/>
</dbReference>
<comment type="caution">
    <text evidence="6">The sequence shown here is derived from an EMBL/GenBank/DDBJ whole genome shotgun (WGS) entry which is preliminary data.</text>
</comment>
<dbReference type="Pfam" id="PF00497">
    <property type="entry name" value="SBP_bac_3"/>
    <property type="match status" value="1"/>
</dbReference>
<gene>
    <name evidence="6" type="ORF">EV184_12861</name>
</gene>
<evidence type="ECO:0000256" key="1">
    <source>
        <dbReference type="ARBA" id="ARBA00004418"/>
    </source>
</evidence>
<name>A0A4V2RCC5_9HYPH</name>
<comment type="subcellular location">
    <subcellularLocation>
        <location evidence="1">Periplasm</location>
    </subcellularLocation>
</comment>
<sequence>MKSLRNYFHAATILLGCVVAGTPLRAETQKIVVGLDASAPPFVSVATDGKMVGFDIDVVNAVCAKLKAQCELQNIPWDGIFAALEGGKIDVIAGGINTTAERKQKYLMPGPYLRGPMAFLVSADSTIDGSPESLKGKTVGTQGGGSIYEKYVREQIGSETSIAIYDTVDASVLDLDAGRIDAVLNEELLLMPAYIMAKPGVYKLGENLKNPSAYTGEGKGMVVRKTDTGLAESLQNALGEMVASGELGKISVKWFGKDNSPR</sequence>
<comment type="similarity">
    <text evidence="2 4">Belongs to the bacterial solute-binding protein 3 family.</text>
</comment>
<evidence type="ECO:0000256" key="2">
    <source>
        <dbReference type="ARBA" id="ARBA00010333"/>
    </source>
</evidence>
<evidence type="ECO:0000259" key="5">
    <source>
        <dbReference type="SMART" id="SM00062"/>
    </source>
</evidence>
<feature type="domain" description="Solute-binding protein family 3/N-terminal" evidence="5">
    <location>
        <begin position="30"/>
        <end position="258"/>
    </location>
</feature>
<dbReference type="SMART" id="SM00062">
    <property type="entry name" value="PBPb"/>
    <property type="match status" value="1"/>
</dbReference>
<dbReference type="GO" id="GO:0042597">
    <property type="term" value="C:periplasmic space"/>
    <property type="evidence" value="ECO:0007669"/>
    <property type="project" value="UniProtKB-SubCell"/>
</dbReference>
<dbReference type="InterPro" id="IPR001638">
    <property type="entry name" value="Solute-binding_3/MltF_N"/>
</dbReference>
<accession>A0A4V2RCC5</accession>
<evidence type="ECO:0000256" key="4">
    <source>
        <dbReference type="RuleBase" id="RU003744"/>
    </source>
</evidence>
<dbReference type="SUPFAM" id="SSF53850">
    <property type="entry name" value="Periplasmic binding protein-like II"/>
    <property type="match status" value="1"/>
</dbReference>
<dbReference type="InterPro" id="IPR018313">
    <property type="entry name" value="SBP_3_CS"/>
</dbReference>
<dbReference type="PANTHER" id="PTHR35936:SF19">
    <property type="entry name" value="AMINO-ACID-BINDING PROTEIN YXEM-RELATED"/>
    <property type="match status" value="1"/>
</dbReference>
<dbReference type="AlphaFoldDB" id="A0A4V2RCC5"/>
<organism evidence="6 7">
    <name type="scientific">Sinorhizobium americanum</name>
    <dbReference type="NCBI Taxonomy" id="194963"/>
    <lineage>
        <taxon>Bacteria</taxon>
        <taxon>Pseudomonadati</taxon>
        <taxon>Pseudomonadota</taxon>
        <taxon>Alphaproteobacteria</taxon>
        <taxon>Hyphomicrobiales</taxon>
        <taxon>Rhizobiaceae</taxon>
        <taxon>Sinorhizobium/Ensifer group</taxon>
        <taxon>Sinorhizobium</taxon>
    </lineage>
</organism>
<dbReference type="PANTHER" id="PTHR35936">
    <property type="entry name" value="MEMBRANE-BOUND LYTIC MUREIN TRANSGLYCOSYLASE F"/>
    <property type="match status" value="1"/>
</dbReference>
<keyword evidence="3" id="KW-0732">Signal</keyword>
<evidence type="ECO:0000256" key="3">
    <source>
        <dbReference type="ARBA" id="ARBA00022729"/>
    </source>
</evidence>
<dbReference type="RefSeq" id="WP_132080916.1">
    <property type="nucleotide sequence ID" value="NZ_SLVU01000028.1"/>
</dbReference>
<evidence type="ECO:0000313" key="7">
    <source>
        <dbReference type="Proteomes" id="UP000295043"/>
    </source>
</evidence>
<dbReference type="Proteomes" id="UP000295043">
    <property type="component" value="Unassembled WGS sequence"/>
</dbReference>